<comment type="caution">
    <text evidence="1">The sequence shown here is derived from an EMBL/GenBank/DDBJ whole genome shotgun (WGS) entry which is preliminary data.</text>
</comment>
<dbReference type="Pfam" id="PF14276">
    <property type="entry name" value="DUF4363"/>
    <property type="match status" value="1"/>
</dbReference>
<dbReference type="EMBL" id="QFGA01000003">
    <property type="protein sequence ID" value="TEB04819.1"/>
    <property type="molecule type" value="Genomic_DNA"/>
</dbReference>
<accession>A0A4Y7R7X3</accession>
<keyword evidence="2" id="KW-1185">Reference proteome</keyword>
<dbReference type="InterPro" id="IPR025373">
    <property type="entry name" value="DUF4363"/>
</dbReference>
<gene>
    <name evidence="1" type="ORF">Psch_03581</name>
</gene>
<dbReference type="Proteomes" id="UP000298324">
    <property type="component" value="Unassembled WGS sequence"/>
</dbReference>
<sequence>MRLLTTLLIIFVAVVALGFWTNHQLTVSANELLLDVDKIRGEINAENWDSASEHTEALERNWDRRGKWWPALLDHEEIDNIDFAIAKNKEYIAERNTPLALGQLSEIRQMIKHIPEKGTINLTNIF</sequence>
<proteinExistence type="predicted"/>
<dbReference type="RefSeq" id="WP_134219558.1">
    <property type="nucleotide sequence ID" value="NZ_QFGA01000003.1"/>
</dbReference>
<dbReference type="AlphaFoldDB" id="A0A4Y7R7X3"/>
<evidence type="ECO:0008006" key="3">
    <source>
        <dbReference type="Google" id="ProtNLM"/>
    </source>
</evidence>
<reference evidence="1 2" key="1">
    <citation type="journal article" date="2018" name="Environ. Microbiol.">
        <title>Novel energy conservation strategies and behaviour of Pelotomaculum schinkii driving syntrophic propionate catabolism.</title>
        <authorList>
            <person name="Hidalgo-Ahumada C.A.P."/>
            <person name="Nobu M.K."/>
            <person name="Narihiro T."/>
            <person name="Tamaki H."/>
            <person name="Liu W.T."/>
            <person name="Kamagata Y."/>
            <person name="Stams A.J.M."/>
            <person name="Imachi H."/>
            <person name="Sousa D.Z."/>
        </authorList>
    </citation>
    <scope>NUCLEOTIDE SEQUENCE [LARGE SCALE GENOMIC DNA]</scope>
    <source>
        <strain evidence="1 2">HH</strain>
    </source>
</reference>
<protein>
    <recommendedName>
        <fullName evidence="3">DUF4363 domain-containing protein</fullName>
    </recommendedName>
</protein>
<evidence type="ECO:0000313" key="1">
    <source>
        <dbReference type="EMBL" id="TEB04819.1"/>
    </source>
</evidence>
<name>A0A4Y7R7X3_9FIRM</name>
<evidence type="ECO:0000313" key="2">
    <source>
        <dbReference type="Proteomes" id="UP000298324"/>
    </source>
</evidence>
<organism evidence="1 2">
    <name type="scientific">Pelotomaculum schinkii</name>
    <dbReference type="NCBI Taxonomy" id="78350"/>
    <lineage>
        <taxon>Bacteria</taxon>
        <taxon>Bacillati</taxon>
        <taxon>Bacillota</taxon>
        <taxon>Clostridia</taxon>
        <taxon>Eubacteriales</taxon>
        <taxon>Desulfotomaculaceae</taxon>
        <taxon>Pelotomaculum</taxon>
    </lineage>
</organism>